<protein>
    <submittedName>
        <fullName evidence="2">Uncharacterized protein</fullName>
    </submittedName>
</protein>
<reference evidence="2 3" key="1">
    <citation type="submission" date="2018-09" db="EMBL/GenBank/DDBJ databases">
        <title>Evolutionary history of phycoerythrin pigmentation in the water bloom-forming cyanobacterium Microcystis aeruginosa.</title>
        <authorList>
            <person name="Tanabe Y."/>
            <person name="Tanabe Y."/>
            <person name="Yamaguchi H."/>
        </authorList>
    </citation>
    <scope>NUCLEOTIDE SEQUENCE [LARGE SCALE GENOMIC DNA]</scope>
    <source>
        <strain evidence="2 3">NIES-2520</strain>
    </source>
</reference>
<keyword evidence="1" id="KW-0472">Membrane</keyword>
<name>A0A5A5RQZ3_MICAE</name>
<evidence type="ECO:0000313" key="2">
    <source>
        <dbReference type="EMBL" id="GCA75597.1"/>
    </source>
</evidence>
<feature type="transmembrane region" description="Helical" evidence="1">
    <location>
        <begin position="12"/>
        <end position="35"/>
    </location>
</feature>
<gene>
    <name evidence="2" type="ORF">MiTe_02433</name>
</gene>
<dbReference type="AlphaFoldDB" id="A0A5A5RQZ3"/>
<keyword evidence="1" id="KW-0812">Transmembrane</keyword>
<evidence type="ECO:0000256" key="1">
    <source>
        <dbReference type="SAM" id="Phobius"/>
    </source>
</evidence>
<organism evidence="2 3">
    <name type="scientific">Microcystis aeruginosa NIES-2520</name>
    <dbReference type="NCBI Taxonomy" id="2303982"/>
    <lineage>
        <taxon>Bacteria</taxon>
        <taxon>Bacillati</taxon>
        <taxon>Cyanobacteriota</taxon>
        <taxon>Cyanophyceae</taxon>
        <taxon>Oscillatoriophycideae</taxon>
        <taxon>Chroococcales</taxon>
        <taxon>Microcystaceae</taxon>
        <taxon>Microcystis</taxon>
    </lineage>
</organism>
<dbReference type="Proteomes" id="UP000324917">
    <property type="component" value="Unassembled WGS sequence"/>
</dbReference>
<keyword evidence="1" id="KW-1133">Transmembrane helix</keyword>
<accession>A0A5A5RQZ3</accession>
<feature type="transmembrane region" description="Helical" evidence="1">
    <location>
        <begin position="47"/>
        <end position="68"/>
    </location>
</feature>
<sequence length="74" mass="7874">MCMVRSPKSIGGVVGLALGNAPYKIAFGIALPFYVKSQITEAIPVRVALHFINLSGSSVIVMQWTGVIRDGTLI</sequence>
<comment type="caution">
    <text evidence="2">The sequence shown here is derived from an EMBL/GenBank/DDBJ whole genome shotgun (WGS) entry which is preliminary data.</text>
</comment>
<evidence type="ECO:0000313" key="3">
    <source>
        <dbReference type="Proteomes" id="UP000324917"/>
    </source>
</evidence>
<proteinExistence type="predicted"/>
<dbReference type="EMBL" id="BHVP01000041">
    <property type="protein sequence ID" value="GCA75597.1"/>
    <property type="molecule type" value="Genomic_DNA"/>
</dbReference>